<dbReference type="EMBL" id="JABSTU010000004">
    <property type="protein sequence ID" value="KAH8033453.1"/>
    <property type="molecule type" value="Genomic_DNA"/>
</dbReference>
<proteinExistence type="inferred from homology"/>
<dbReference type="PANTHER" id="PTHR11220">
    <property type="entry name" value="HEME-BINDING PROTEIN-RELATED"/>
    <property type="match status" value="1"/>
</dbReference>
<sequence>MLFYNRSPRKTAHGSRKDICKRVKSSNDILKMSCSRQGKHQNQDIFARDVDGDKFKVSPAPVPPSARAVHRPRCCAQRGAPSRENGRDQLGVSRFLLPLGITATGWPVTSFFRIGEGTKDAYKGGAPTTERRAPTTVPTSSGPVILRTRLIMRTLGLAIAAILIQVASAYSCTWRGVECIDYEVISNEAEYEERQYPETMWISVTSEAMTLFEAKRRSFRKLIYYIQGFNDQNVTVDLTTPHRTLVTRGASGHRLANYTMAFPLPAELYMNPPQANDKDIRITVEPPRRYAVKVFGGKPNEQQWLTEAEEFIQAMRKDGRVNLDHFYVARYDLIFWVLERRNEIWLSMK</sequence>
<dbReference type="Gene3D" id="3.20.80.10">
    <property type="entry name" value="Regulatory factor, effector binding domain"/>
    <property type="match status" value="1"/>
</dbReference>
<evidence type="ECO:0000313" key="3">
    <source>
        <dbReference type="Proteomes" id="UP000821866"/>
    </source>
</evidence>
<dbReference type="InterPro" id="IPR006917">
    <property type="entry name" value="SOUL_heme-bd"/>
</dbReference>
<dbReference type="InterPro" id="IPR011256">
    <property type="entry name" value="Reg_factor_effector_dom_sf"/>
</dbReference>
<dbReference type="Pfam" id="PF04832">
    <property type="entry name" value="SOUL"/>
    <property type="match status" value="1"/>
</dbReference>
<dbReference type="VEuPathDB" id="VectorBase:LOC119162214"/>
<accession>A0A9J6EH60</accession>
<reference evidence="2" key="1">
    <citation type="journal article" date="2020" name="Cell">
        <title>Large-Scale Comparative Analyses of Tick Genomes Elucidate Their Genetic Diversity and Vector Capacities.</title>
        <authorList>
            <consortium name="Tick Genome and Microbiome Consortium (TIGMIC)"/>
            <person name="Jia N."/>
            <person name="Wang J."/>
            <person name="Shi W."/>
            <person name="Du L."/>
            <person name="Sun Y."/>
            <person name="Zhan W."/>
            <person name="Jiang J.F."/>
            <person name="Wang Q."/>
            <person name="Zhang B."/>
            <person name="Ji P."/>
            <person name="Bell-Sakyi L."/>
            <person name="Cui X.M."/>
            <person name="Yuan T.T."/>
            <person name="Jiang B.G."/>
            <person name="Yang W.F."/>
            <person name="Lam T.T."/>
            <person name="Chang Q.C."/>
            <person name="Ding S.J."/>
            <person name="Wang X.J."/>
            <person name="Zhu J.G."/>
            <person name="Ruan X.D."/>
            <person name="Zhao L."/>
            <person name="Wei J.T."/>
            <person name="Ye R.Z."/>
            <person name="Que T.C."/>
            <person name="Du C.H."/>
            <person name="Zhou Y.H."/>
            <person name="Cheng J.X."/>
            <person name="Dai P.F."/>
            <person name="Guo W.B."/>
            <person name="Han X.H."/>
            <person name="Huang E.J."/>
            <person name="Li L.F."/>
            <person name="Wei W."/>
            <person name="Gao Y.C."/>
            <person name="Liu J.Z."/>
            <person name="Shao H.Z."/>
            <person name="Wang X."/>
            <person name="Wang C.C."/>
            <person name="Yang T.C."/>
            <person name="Huo Q.B."/>
            <person name="Li W."/>
            <person name="Chen H.Y."/>
            <person name="Chen S.E."/>
            <person name="Zhou L.G."/>
            <person name="Ni X.B."/>
            <person name="Tian J.H."/>
            <person name="Sheng Y."/>
            <person name="Liu T."/>
            <person name="Pan Y.S."/>
            <person name="Xia L.Y."/>
            <person name="Li J."/>
            <person name="Zhao F."/>
            <person name="Cao W.C."/>
        </authorList>
    </citation>
    <scope>NUCLEOTIDE SEQUENCE</scope>
    <source>
        <strain evidence="2">Rmic-2018</strain>
    </source>
</reference>
<dbReference type="SUPFAM" id="SSF55136">
    <property type="entry name" value="Probable bacterial effector-binding domain"/>
    <property type="match status" value="1"/>
</dbReference>
<dbReference type="Proteomes" id="UP000821866">
    <property type="component" value="Chromosome 2"/>
</dbReference>
<name>A0A9J6EH60_RHIMP</name>
<gene>
    <name evidence="2" type="ORF">HPB51_012906</name>
</gene>
<dbReference type="FunFam" id="3.20.80.10:FF:000002">
    <property type="entry name" value="Heme-binding protein 2"/>
    <property type="match status" value="1"/>
</dbReference>
<evidence type="ECO:0008006" key="4">
    <source>
        <dbReference type="Google" id="ProtNLM"/>
    </source>
</evidence>
<reference evidence="2" key="2">
    <citation type="submission" date="2021-09" db="EMBL/GenBank/DDBJ databases">
        <authorList>
            <person name="Jia N."/>
            <person name="Wang J."/>
            <person name="Shi W."/>
            <person name="Du L."/>
            <person name="Sun Y."/>
            <person name="Zhan W."/>
            <person name="Jiang J."/>
            <person name="Wang Q."/>
            <person name="Zhang B."/>
            <person name="Ji P."/>
            <person name="Sakyi L.B."/>
            <person name="Cui X."/>
            <person name="Yuan T."/>
            <person name="Jiang B."/>
            <person name="Yang W."/>
            <person name="Lam T.T.-Y."/>
            <person name="Chang Q."/>
            <person name="Ding S."/>
            <person name="Wang X."/>
            <person name="Zhu J."/>
            <person name="Ruan X."/>
            <person name="Zhao L."/>
            <person name="Wei J."/>
            <person name="Que T."/>
            <person name="Du C."/>
            <person name="Cheng J."/>
            <person name="Dai P."/>
            <person name="Han X."/>
            <person name="Huang E."/>
            <person name="Gao Y."/>
            <person name="Liu J."/>
            <person name="Shao H."/>
            <person name="Ye R."/>
            <person name="Li L."/>
            <person name="Wei W."/>
            <person name="Wang X."/>
            <person name="Wang C."/>
            <person name="Huo Q."/>
            <person name="Li W."/>
            <person name="Guo W."/>
            <person name="Chen H."/>
            <person name="Chen S."/>
            <person name="Zhou L."/>
            <person name="Zhou L."/>
            <person name="Ni X."/>
            <person name="Tian J."/>
            <person name="Zhou Y."/>
            <person name="Sheng Y."/>
            <person name="Liu T."/>
            <person name="Pan Y."/>
            <person name="Xia L."/>
            <person name="Li J."/>
            <person name="Zhao F."/>
            <person name="Cao W."/>
        </authorList>
    </citation>
    <scope>NUCLEOTIDE SEQUENCE</scope>
    <source>
        <strain evidence="2">Rmic-2018</strain>
        <tissue evidence="2">Larvae</tissue>
    </source>
</reference>
<dbReference type="PANTHER" id="PTHR11220:SF1">
    <property type="entry name" value="HEME-BINDING PROTEIN 2"/>
    <property type="match status" value="1"/>
</dbReference>
<evidence type="ECO:0000256" key="1">
    <source>
        <dbReference type="ARBA" id="ARBA00009817"/>
    </source>
</evidence>
<keyword evidence="3" id="KW-1185">Reference proteome</keyword>
<protein>
    <recommendedName>
        <fullName evidence="4">Heme-binding protein 2</fullName>
    </recommendedName>
</protein>
<dbReference type="AlphaFoldDB" id="A0A9J6EH60"/>
<evidence type="ECO:0000313" key="2">
    <source>
        <dbReference type="EMBL" id="KAH8033453.1"/>
    </source>
</evidence>
<organism evidence="2 3">
    <name type="scientific">Rhipicephalus microplus</name>
    <name type="common">Cattle tick</name>
    <name type="synonym">Boophilus microplus</name>
    <dbReference type="NCBI Taxonomy" id="6941"/>
    <lineage>
        <taxon>Eukaryota</taxon>
        <taxon>Metazoa</taxon>
        <taxon>Ecdysozoa</taxon>
        <taxon>Arthropoda</taxon>
        <taxon>Chelicerata</taxon>
        <taxon>Arachnida</taxon>
        <taxon>Acari</taxon>
        <taxon>Parasitiformes</taxon>
        <taxon>Ixodida</taxon>
        <taxon>Ixodoidea</taxon>
        <taxon>Ixodidae</taxon>
        <taxon>Rhipicephalinae</taxon>
        <taxon>Rhipicephalus</taxon>
        <taxon>Boophilus</taxon>
    </lineage>
</organism>
<comment type="caution">
    <text evidence="2">The sequence shown here is derived from an EMBL/GenBank/DDBJ whole genome shotgun (WGS) entry which is preliminary data.</text>
</comment>
<comment type="similarity">
    <text evidence="1">Belongs to the HEBP family.</text>
</comment>